<evidence type="ECO:0000256" key="2">
    <source>
        <dbReference type="ARBA" id="ARBA00009870"/>
    </source>
</evidence>
<dbReference type="CDD" id="cd21790">
    <property type="entry name" value="Rad21_Rec8_M_ScRec8p-like"/>
    <property type="match status" value="1"/>
</dbReference>
<dbReference type="InterPro" id="IPR039781">
    <property type="entry name" value="Rad21/Rec8-like"/>
</dbReference>
<dbReference type="SUPFAM" id="SSF46785">
    <property type="entry name" value="Winged helix' DNA-binding domain"/>
    <property type="match status" value="1"/>
</dbReference>
<evidence type="ECO:0000256" key="1">
    <source>
        <dbReference type="ARBA" id="ARBA00004123"/>
    </source>
</evidence>
<reference evidence="7 8" key="1">
    <citation type="submission" date="2018-11" db="EMBL/GenBank/DDBJ databases">
        <title>Genome sequence of Apiotrichum porosum DSM 27194.</title>
        <authorList>
            <person name="Aliyu H."/>
            <person name="Gorte O."/>
            <person name="Ochsenreither K."/>
        </authorList>
    </citation>
    <scope>NUCLEOTIDE SEQUENCE [LARGE SCALE GENOMIC DNA]</scope>
    <source>
        <strain evidence="7 8">DSM 27194</strain>
    </source>
</reference>
<comment type="subcellular location">
    <subcellularLocation>
        <location evidence="1">Nucleus</location>
    </subcellularLocation>
</comment>
<evidence type="ECO:0000313" key="7">
    <source>
        <dbReference type="EMBL" id="RSH86288.1"/>
    </source>
</evidence>
<evidence type="ECO:0000256" key="4">
    <source>
        <dbReference type="SAM" id="MobiDB-lite"/>
    </source>
</evidence>
<dbReference type="GO" id="GO:0007062">
    <property type="term" value="P:sister chromatid cohesion"/>
    <property type="evidence" value="ECO:0007669"/>
    <property type="project" value="InterPro"/>
</dbReference>
<evidence type="ECO:0000259" key="5">
    <source>
        <dbReference type="Pfam" id="PF04824"/>
    </source>
</evidence>
<dbReference type="PANTHER" id="PTHR12585:SF69">
    <property type="entry name" value="FI11703P"/>
    <property type="match status" value="1"/>
</dbReference>
<feature type="domain" description="Rad21/Rec8-like protein C-terminal eukaryotic" evidence="5">
    <location>
        <begin position="625"/>
        <end position="664"/>
    </location>
</feature>
<dbReference type="InterPro" id="IPR006910">
    <property type="entry name" value="Rad21_Rec8_N"/>
</dbReference>
<protein>
    <recommendedName>
        <fullName evidence="9">Sister chromatid cohesion protein 1</fullName>
    </recommendedName>
</protein>
<dbReference type="InterPro" id="IPR006909">
    <property type="entry name" value="Rad21/Rec8_C_eu"/>
</dbReference>
<dbReference type="EMBL" id="RSCE01000002">
    <property type="protein sequence ID" value="RSH86288.1"/>
    <property type="molecule type" value="Genomic_DNA"/>
</dbReference>
<dbReference type="AlphaFoldDB" id="A0A427Y5C7"/>
<proteinExistence type="inferred from homology"/>
<sequence length="669" mass="74280">MFFSDDLLTGKKGSLGVIWLMATLGPRNKRINRKTLAAVEISRSCEIIAEPPEPMALRLSGHLLVGVTRLYHQSYETFYSDVQNFDATLRRSIETKLKTTANGRTIAVTSGGIDLPNGGKSRLDQITFPTLDDTEFVNFDFEFGHINWANPLVSSRKRRASSKLSSLLADGDEEQSERSDQSDEDELVVRKRKRTDTPQFRYSATPQPRFGDGGFQVDDVIDSQDNMNYEPIDLGILDTLDGFGNSDGPSDPSNRPMDDMGDIFMGNDFNANPNMDFGGEIQPIEEAQPAAKELQPEADKDGKKRSANNDSESDVEEVIAPDVKKKRVRKIKASLEVGVADTQDYEEAMAEQRAEAASKKKEQLAQVKATAMVDGAGLWLEFTDPGMSGFFSTISKVDKFKWELDVSDHRSGKKKDSDKPEDIIEDDPSAAIREFEPDMNMDIGNPEGFQMPDQDFNLQQDLNFQLQDHVNTEADVEQVVPRVNNGLPWDDPALDDHSLDLPLDMGASVTPSSRRFSVMTPLEARLRSVSASKQDKARGNRRSRSGSLASNMHMNEDLMLTGDDNELPLEELDLEELDGQRPHPADAFSPAMLATLDSQCRHFFSYLETRMVEAQTDEIELTHILPAGATKRVAAAAFYNCLNLATKRILSLSQDEHCGPIGIRIAATA</sequence>
<dbReference type="OrthoDB" id="10071381at2759"/>
<dbReference type="PANTHER" id="PTHR12585">
    <property type="entry name" value="SCC1 / RAD21 FAMILY MEMBER"/>
    <property type="match status" value="1"/>
</dbReference>
<dbReference type="Pfam" id="PF04825">
    <property type="entry name" value="Rad21_Rec8_N"/>
    <property type="match status" value="1"/>
</dbReference>
<evidence type="ECO:0008006" key="9">
    <source>
        <dbReference type="Google" id="ProtNLM"/>
    </source>
</evidence>
<feature type="compositionally biased region" description="Basic and acidic residues" evidence="4">
    <location>
        <begin position="294"/>
        <end position="304"/>
    </location>
</feature>
<dbReference type="GO" id="GO:0005634">
    <property type="term" value="C:nucleus"/>
    <property type="evidence" value="ECO:0007669"/>
    <property type="project" value="UniProtKB-SubCell"/>
</dbReference>
<feature type="compositionally biased region" description="Basic and acidic residues" evidence="4">
    <location>
        <begin position="407"/>
        <end position="422"/>
    </location>
</feature>
<feature type="region of interest" description="Disordered" evidence="4">
    <location>
        <begin position="407"/>
        <end position="428"/>
    </location>
</feature>
<dbReference type="GeneID" id="39589069"/>
<name>A0A427Y5C7_9TREE</name>
<keyword evidence="8" id="KW-1185">Reference proteome</keyword>
<accession>A0A427Y5C7</accession>
<feature type="region of interest" description="Disordered" evidence="4">
    <location>
        <begin position="166"/>
        <end position="213"/>
    </location>
</feature>
<dbReference type="STRING" id="105984.A0A427Y5C7"/>
<dbReference type="InterPro" id="IPR023093">
    <property type="entry name" value="ScpA-like_C"/>
</dbReference>
<organism evidence="7 8">
    <name type="scientific">Apiotrichum porosum</name>
    <dbReference type="NCBI Taxonomy" id="105984"/>
    <lineage>
        <taxon>Eukaryota</taxon>
        <taxon>Fungi</taxon>
        <taxon>Dikarya</taxon>
        <taxon>Basidiomycota</taxon>
        <taxon>Agaricomycotina</taxon>
        <taxon>Tremellomycetes</taxon>
        <taxon>Trichosporonales</taxon>
        <taxon>Trichosporonaceae</taxon>
        <taxon>Apiotrichum</taxon>
    </lineage>
</organism>
<feature type="region of interest" description="Disordered" evidence="4">
    <location>
        <begin position="527"/>
        <end position="554"/>
    </location>
</feature>
<evidence type="ECO:0000259" key="6">
    <source>
        <dbReference type="Pfam" id="PF04825"/>
    </source>
</evidence>
<comment type="similarity">
    <text evidence="2">Belongs to the rad21 family.</text>
</comment>
<dbReference type="Gene3D" id="1.10.10.580">
    <property type="entry name" value="Structural maintenance of chromosome 1. Chain E"/>
    <property type="match status" value="1"/>
</dbReference>
<feature type="region of interest" description="Disordered" evidence="4">
    <location>
        <begin position="289"/>
        <end position="318"/>
    </location>
</feature>
<dbReference type="GO" id="GO:0003682">
    <property type="term" value="F:chromatin binding"/>
    <property type="evidence" value="ECO:0007669"/>
    <property type="project" value="TreeGrafter"/>
</dbReference>
<feature type="compositionally biased region" description="Polar residues" evidence="4">
    <location>
        <begin position="197"/>
        <end position="206"/>
    </location>
</feature>
<dbReference type="GO" id="GO:1990414">
    <property type="term" value="P:replication-born double-strand break repair via sister chromatid exchange"/>
    <property type="evidence" value="ECO:0007669"/>
    <property type="project" value="TreeGrafter"/>
</dbReference>
<dbReference type="Pfam" id="PF04824">
    <property type="entry name" value="Rad21_Rec8"/>
    <property type="match status" value="1"/>
</dbReference>
<dbReference type="GO" id="GO:0008278">
    <property type="term" value="C:cohesin complex"/>
    <property type="evidence" value="ECO:0007669"/>
    <property type="project" value="InterPro"/>
</dbReference>
<feature type="domain" description="Rad21/Rec8-like protein N-terminal" evidence="6">
    <location>
        <begin position="1"/>
        <end position="98"/>
    </location>
</feature>
<keyword evidence="3" id="KW-0539">Nucleus</keyword>
<dbReference type="RefSeq" id="XP_028479073.1">
    <property type="nucleotide sequence ID" value="XM_028620101.1"/>
</dbReference>
<dbReference type="Proteomes" id="UP000279236">
    <property type="component" value="Unassembled WGS sequence"/>
</dbReference>
<evidence type="ECO:0000313" key="8">
    <source>
        <dbReference type="Proteomes" id="UP000279236"/>
    </source>
</evidence>
<evidence type="ECO:0000256" key="3">
    <source>
        <dbReference type="ARBA" id="ARBA00023242"/>
    </source>
</evidence>
<gene>
    <name evidence="7" type="ORF">EHS24_004526</name>
</gene>
<dbReference type="InterPro" id="IPR036390">
    <property type="entry name" value="WH_DNA-bd_sf"/>
</dbReference>
<comment type="caution">
    <text evidence="7">The sequence shown here is derived from an EMBL/GenBank/DDBJ whole genome shotgun (WGS) entry which is preliminary data.</text>
</comment>